<keyword evidence="2" id="KW-1015">Disulfide bond</keyword>
<accession>A0AAV1N1T5</accession>
<reference evidence="5 6" key="1">
    <citation type="submission" date="2024-01" db="EMBL/GenBank/DDBJ databases">
        <authorList>
            <person name="Alioto T."/>
            <person name="Alioto T."/>
            <person name="Gomez Garrido J."/>
        </authorList>
    </citation>
    <scope>NUCLEOTIDE SEQUENCE [LARGE SCALE GENOMIC DNA]</scope>
</reference>
<dbReference type="GO" id="GO:0030246">
    <property type="term" value="F:carbohydrate binding"/>
    <property type="evidence" value="ECO:0007669"/>
    <property type="project" value="UniProtKB-KW"/>
</dbReference>
<dbReference type="CDD" id="cd03590">
    <property type="entry name" value="CLECT_DC-SIGN_like"/>
    <property type="match status" value="1"/>
</dbReference>
<organism evidence="5 6">
    <name type="scientific">Scomber scombrus</name>
    <name type="common">Atlantic mackerel</name>
    <name type="synonym">Scomber vernalis</name>
    <dbReference type="NCBI Taxonomy" id="13677"/>
    <lineage>
        <taxon>Eukaryota</taxon>
        <taxon>Metazoa</taxon>
        <taxon>Chordata</taxon>
        <taxon>Craniata</taxon>
        <taxon>Vertebrata</taxon>
        <taxon>Euteleostomi</taxon>
        <taxon>Actinopterygii</taxon>
        <taxon>Neopterygii</taxon>
        <taxon>Teleostei</taxon>
        <taxon>Neoteleostei</taxon>
        <taxon>Acanthomorphata</taxon>
        <taxon>Pelagiaria</taxon>
        <taxon>Scombriformes</taxon>
        <taxon>Scombridae</taxon>
        <taxon>Scomber</taxon>
    </lineage>
</organism>
<evidence type="ECO:0000256" key="1">
    <source>
        <dbReference type="ARBA" id="ARBA00022734"/>
    </source>
</evidence>
<evidence type="ECO:0000313" key="5">
    <source>
        <dbReference type="EMBL" id="CAK6953334.1"/>
    </source>
</evidence>
<evidence type="ECO:0000259" key="4">
    <source>
        <dbReference type="PROSITE" id="PS50041"/>
    </source>
</evidence>
<keyword evidence="3" id="KW-1133">Transmembrane helix</keyword>
<feature type="transmembrane region" description="Helical" evidence="3">
    <location>
        <begin position="47"/>
        <end position="69"/>
    </location>
</feature>
<sequence length="234" mass="26724">MVRVVHTHQPEITTDYVNLPASARGLASNSRSGEHSEVTAAASGRKLYRLVAVSFGLLCILQAALNISLRLAVYSSGSKATGIEASCKNLTQETDELKRKLTNLDGYFQDGWVYFQSSLYYISSIKKTWQKSREDCLHRGADLVIINNREEQDFTRKFLKSMWIGLTKTETKEKWKWVDGTQLTKSYWAPGEPNAYEGKTEDCAEIKFHDKENNWNDEACNHQNFWICEKMVPP</sequence>
<dbReference type="Proteomes" id="UP001314229">
    <property type="component" value="Unassembled WGS sequence"/>
</dbReference>
<protein>
    <submittedName>
        <fullName evidence="5">CD209 antigen-like protein E</fullName>
    </submittedName>
</protein>
<evidence type="ECO:0000256" key="3">
    <source>
        <dbReference type="SAM" id="Phobius"/>
    </source>
</evidence>
<dbReference type="EMBL" id="CAWUFR010000013">
    <property type="protein sequence ID" value="CAK6953334.1"/>
    <property type="molecule type" value="Genomic_DNA"/>
</dbReference>
<name>A0AAV1N1T5_SCOSC</name>
<dbReference type="InterPro" id="IPR018378">
    <property type="entry name" value="C-type_lectin_CS"/>
</dbReference>
<keyword evidence="3" id="KW-0812">Transmembrane</keyword>
<keyword evidence="6" id="KW-1185">Reference proteome</keyword>
<comment type="caution">
    <text evidence="5">The sequence shown here is derived from an EMBL/GenBank/DDBJ whole genome shotgun (WGS) entry which is preliminary data.</text>
</comment>
<dbReference type="SMART" id="SM00034">
    <property type="entry name" value="CLECT"/>
    <property type="match status" value="1"/>
</dbReference>
<keyword evidence="3" id="KW-0472">Membrane</keyword>
<gene>
    <name evidence="5" type="ORF">FSCOSCO3_A007809</name>
</gene>
<dbReference type="Pfam" id="PF00059">
    <property type="entry name" value="Lectin_C"/>
    <property type="match status" value="1"/>
</dbReference>
<evidence type="ECO:0000256" key="2">
    <source>
        <dbReference type="ARBA" id="ARBA00023157"/>
    </source>
</evidence>
<dbReference type="PANTHER" id="PTHR22803">
    <property type="entry name" value="MANNOSE, PHOSPHOLIPASE, LECTIN RECEPTOR RELATED"/>
    <property type="match status" value="1"/>
</dbReference>
<dbReference type="InterPro" id="IPR001304">
    <property type="entry name" value="C-type_lectin-like"/>
</dbReference>
<evidence type="ECO:0000313" key="6">
    <source>
        <dbReference type="Proteomes" id="UP001314229"/>
    </source>
</evidence>
<feature type="domain" description="C-type lectin" evidence="4">
    <location>
        <begin position="115"/>
        <end position="229"/>
    </location>
</feature>
<dbReference type="PROSITE" id="PS50041">
    <property type="entry name" value="C_TYPE_LECTIN_2"/>
    <property type="match status" value="1"/>
</dbReference>
<keyword evidence="1" id="KW-0430">Lectin</keyword>
<dbReference type="InterPro" id="IPR050111">
    <property type="entry name" value="C-type_lectin/snaclec_domain"/>
</dbReference>
<dbReference type="AlphaFoldDB" id="A0AAV1N1T5"/>
<dbReference type="InterPro" id="IPR033989">
    <property type="entry name" value="CD209-like_CTLD"/>
</dbReference>
<proteinExistence type="predicted"/>
<dbReference type="SUPFAM" id="SSF56436">
    <property type="entry name" value="C-type lectin-like"/>
    <property type="match status" value="1"/>
</dbReference>
<dbReference type="InterPro" id="IPR016186">
    <property type="entry name" value="C-type_lectin-like/link_sf"/>
</dbReference>
<dbReference type="PROSITE" id="PS00615">
    <property type="entry name" value="C_TYPE_LECTIN_1"/>
    <property type="match status" value="1"/>
</dbReference>
<dbReference type="InterPro" id="IPR016187">
    <property type="entry name" value="CTDL_fold"/>
</dbReference>
<dbReference type="Gene3D" id="3.10.100.10">
    <property type="entry name" value="Mannose-Binding Protein A, subunit A"/>
    <property type="match status" value="1"/>
</dbReference>